<feature type="domain" description="Tr-type G" evidence="11">
    <location>
        <begin position="13"/>
        <end position="294"/>
    </location>
</feature>
<dbReference type="SUPFAM" id="SSF54211">
    <property type="entry name" value="Ribosomal protein S5 domain 2-like"/>
    <property type="match status" value="1"/>
</dbReference>
<dbReference type="PRINTS" id="PR00315">
    <property type="entry name" value="ELONGATNFCT"/>
</dbReference>
<dbReference type="Pfam" id="PF25118">
    <property type="entry name" value="EFL1"/>
    <property type="match status" value="1"/>
</dbReference>
<feature type="compositionally biased region" description="Basic and acidic residues" evidence="10">
    <location>
        <begin position="203"/>
        <end position="229"/>
    </location>
</feature>
<dbReference type="CDD" id="cd16268">
    <property type="entry name" value="EF2_II"/>
    <property type="match status" value="1"/>
</dbReference>
<dbReference type="RefSeq" id="XP_025381557.1">
    <property type="nucleotide sequence ID" value="XM_025519516.1"/>
</dbReference>
<evidence type="ECO:0000256" key="10">
    <source>
        <dbReference type="SAM" id="MobiDB-lite"/>
    </source>
</evidence>
<dbReference type="FunFam" id="3.30.70.240:FF:000006">
    <property type="entry name" value="Elongation factor like GTPase 1"/>
    <property type="match status" value="1"/>
</dbReference>
<dbReference type="Pfam" id="PF14492">
    <property type="entry name" value="EFG_III"/>
    <property type="match status" value="1"/>
</dbReference>
<dbReference type="Proteomes" id="UP000245768">
    <property type="component" value="Unassembled WGS sequence"/>
</dbReference>
<evidence type="ECO:0000256" key="2">
    <source>
        <dbReference type="ARBA" id="ARBA00022490"/>
    </source>
</evidence>
<dbReference type="FunFam" id="3.30.70.870:FF:000002">
    <property type="entry name" value="Translation elongation factor 2"/>
    <property type="match status" value="1"/>
</dbReference>
<dbReference type="InterPro" id="IPR005225">
    <property type="entry name" value="Small_GTP-bd"/>
</dbReference>
<keyword evidence="6" id="KW-0342">GTP-binding</keyword>
<dbReference type="FunCoup" id="A0A316YYM7">
    <property type="interactions" value="410"/>
</dbReference>
<dbReference type="CDD" id="cd16261">
    <property type="entry name" value="EF2_snRNP_III"/>
    <property type="match status" value="1"/>
</dbReference>
<evidence type="ECO:0000256" key="6">
    <source>
        <dbReference type="ARBA" id="ARBA00023134"/>
    </source>
</evidence>
<dbReference type="InterPro" id="IPR000795">
    <property type="entry name" value="T_Tr_GTP-bd_dom"/>
</dbReference>
<evidence type="ECO:0000256" key="3">
    <source>
        <dbReference type="ARBA" id="ARBA00022517"/>
    </source>
</evidence>
<evidence type="ECO:0000256" key="7">
    <source>
        <dbReference type="ARBA" id="ARBA00048548"/>
    </source>
</evidence>
<dbReference type="Gene3D" id="3.90.1430.10">
    <property type="entry name" value="Yeast translation eEF2 (G' domain)"/>
    <property type="match status" value="1"/>
</dbReference>
<dbReference type="CDD" id="cd01681">
    <property type="entry name" value="aeEF2_snRNP_like_IV"/>
    <property type="match status" value="1"/>
</dbReference>
<evidence type="ECO:0000256" key="8">
    <source>
        <dbReference type="ARBA" id="ARBA00068031"/>
    </source>
</evidence>
<keyword evidence="5 12" id="KW-0378">Hydrolase</keyword>
<dbReference type="GO" id="GO:0042256">
    <property type="term" value="P:cytosolic ribosome assembly"/>
    <property type="evidence" value="ECO:0007669"/>
    <property type="project" value="TreeGrafter"/>
</dbReference>
<dbReference type="SUPFAM" id="SSF52540">
    <property type="entry name" value="P-loop containing nucleoside triphosphate hydrolases"/>
    <property type="match status" value="1"/>
</dbReference>
<dbReference type="GO" id="GO:0003924">
    <property type="term" value="F:GTPase activity"/>
    <property type="evidence" value="ECO:0007669"/>
    <property type="project" value="InterPro"/>
</dbReference>
<dbReference type="GO" id="GO:1990904">
    <property type="term" value="C:ribonucleoprotein complex"/>
    <property type="evidence" value="ECO:0007669"/>
    <property type="project" value="TreeGrafter"/>
</dbReference>
<sequence>MAGRRHQFSSASANVRCATLMGHVDHGKSSYADSLLAANSIISARQAGKLRYLDSREDEQERGITMESSAVSLSFKLRQMQPDGKPGQIQDFMINLIDTPGHVDFSSEVSTASRLCDGALIIVDVVEGVCTQTIMVLRQAWNERMTPILVLNKMDRLVTELKLSPIEAYHHLNQLIEQVNAVMGSFFASERMDDDLRWHEEREKRLSEKKQAKDNETAEKINESLKEQEQESYEELDDEDIYFDPGRGNVIFASAIDNWAFRPDRFSHLYARKLGIEEAKFRKVLWGDFYFDPKSKRILTHKQKEKEGRNLKPVFVQFVLENIWSVYDSAQNRDQDKIEKIVKALDLKILPRDLKSKDSSSLLQSIFSQWLPLASCTFSALVSNAPSPATAQRRRIPKMLHPELHYFDDSEPGSPMEQDLFTANSASSAFRCAYISKMFAVTRSDLPEGRRKELSAEEMRERGREARERAQAMQSATGVALDANGAAEGAEAAVAKAVNGDSRQEELSDEEKAQEVILGFARLYSGTISVGQSMYALLPKYRADLAPSHPSNAKHIRKVSIEGLYMMLGRDLVAVHEVPAGNVFAIRGLDGSVLRNATLCGLPLDRGEVDIEKERPQFVNLAGINSLSAPIVRVALEPRNPSDMPKLVEGLRLLNQADPCVETIVQGTGEHVIACAGELHLERCLRDLRERFARCAIQASQPLVPFRETAVKAPEMAPPKTEGAARGTIRSSLLNGLVTFSVRAVPLPTEVATFLVDNTATIRKIHQGLHRHQNQSSAAVVGDEGSGEMDDDQRAAAAAAATKELQPEEFWAKLEKLLEKNGPMWRDVVDKIWSFGPRRVGSNFLVDARNENSVRSLRKHIAEARGLSQGISTPSQPHQNGPADADGAEAGTHLADALESAMKLGEEGKDKSTAHGAANWQPKDLDDAFDTGFQFSSLQGPMCAEPLHGMAFFVESVGISKEELEREGNRLRLTQVTSGIITSMREACRNGLLDWSPRLMLAMYSCDIQASTDVLGKVHAVLSRRRGHITSEEMKEGTSFFTVGSVLPVIESFGFADEIRKRTSGAASPQLVFAGFEVFDIDPFWVPRTEEELEDLGEKGDRENVAKKYMDKVRKRKGLFVNQRIVEGEKQRTLKSN</sequence>
<dbReference type="InterPro" id="IPR027417">
    <property type="entry name" value="P-loop_NTPase"/>
</dbReference>
<dbReference type="InterPro" id="IPR041095">
    <property type="entry name" value="EFG_II"/>
</dbReference>
<proteinExistence type="predicted"/>
<evidence type="ECO:0000256" key="9">
    <source>
        <dbReference type="ARBA" id="ARBA00081809"/>
    </source>
</evidence>
<protein>
    <recommendedName>
        <fullName evidence="8">Ribosome assembly protein 1</fullName>
    </recommendedName>
    <alternativeName>
        <fullName evidence="9">Elongation factor-like 1</fullName>
    </alternativeName>
</protein>
<dbReference type="AlphaFoldDB" id="A0A316YYM7"/>
<dbReference type="SMART" id="SM00838">
    <property type="entry name" value="EFG_C"/>
    <property type="match status" value="1"/>
</dbReference>
<keyword evidence="3" id="KW-0690">Ribosome biogenesis</keyword>
<keyword evidence="4" id="KW-0547">Nucleotide-binding</keyword>
<dbReference type="InterPro" id="IPR035647">
    <property type="entry name" value="EFG_III/V"/>
</dbReference>
<dbReference type="FunFam" id="3.40.50.300:FF:000746">
    <property type="entry name" value="Ribosome assembly protein 1"/>
    <property type="match status" value="1"/>
</dbReference>
<organism evidence="12 13">
    <name type="scientific">Acaromyces ingoldii</name>
    <dbReference type="NCBI Taxonomy" id="215250"/>
    <lineage>
        <taxon>Eukaryota</taxon>
        <taxon>Fungi</taxon>
        <taxon>Dikarya</taxon>
        <taxon>Basidiomycota</taxon>
        <taxon>Ustilaginomycotina</taxon>
        <taxon>Exobasidiomycetes</taxon>
        <taxon>Exobasidiales</taxon>
        <taxon>Cryptobasidiaceae</taxon>
        <taxon>Acaromyces</taxon>
    </lineage>
</organism>
<evidence type="ECO:0000259" key="11">
    <source>
        <dbReference type="PROSITE" id="PS51722"/>
    </source>
</evidence>
<dbReference type="PROSITE" id="PS51722">
    <property type="entry name" value="G_TR_2"/>
    <property type="match status" value="1"/>
</dbReference>
<dbReference type="Gene3D" id="3.30.70.870">
    <property type="entry name" value="Elongation Factor G (Translational Gtpase), domain 3"/>
    <property type="match status" value="1"/>
</dbReference>
<feature type="region of interest" description="Disordered" evidence="10">
    <location>
        <begin position="203"/>
        <end position="230"/>
    </location>
</feature>
<dbReference type="Pfam" id="PF00679">
    <property type="entry name" value="EFG_C"/>
    <property type="match status" value="1"/>
</dbReference>
<feature type="compositionally biased region" description="Polar residues" evidence="10">
    <location>
        <begin position="869"/>
        <end position="879"/>
    </location>
</feature>
<accession>A0A316YYM7</accession>
<dbReference type="InterPro" id="IPR020568">
    <property type="entry name" value="Ribosomal_Su5_D2-typ_SF"/>
</dbReference>
<dbReference type="InterPro" id="IPR009000">
    <property type="entry name" value="Transl_B-barrel_sf"/>
</dbReference>
<dbReference type="CDD" id="cd04096">
    <property type="entry name" value="eEF2_snRNP_like_C"/>
    <property type="match status" value="1"/>
</dbReference>
<gene>
    <name evidence="12" type="ORF">FA10DRAFT_249085</name>
</gene>
<dbReference type="NCBIfam" id="TIGR00231">
    <property type="entry name" value="small_GTP"/>
    <property type="match status" value="1"/>
</dbReference>
<evidence type="ECO:0000313" key="12">
    <source>
        <dbReference type="EMBL" id="PWN94359.1"/>
    </source>
</evidence>
<keyword evidence="13" id="KW-1185">Reference proteome</keyword>
<dbReference type="CDD" id="cd01885">
    <property type="entry name" value="EF2"/>
    <property type="match status" value="1"/>
</dbReference>
<dbReference type="Gene3D" id="3.30.70.240">
    <property type="match status" value="1"/>
</dbReference>
<dbReference type="PANTHER" id="PTHR42908:SF3">
    <property type="entry name" value="ELONGATION FACTOR-LIKE GTPASE 1"/>
    <property type="match status" value="1"/>
</dbReference>
<dbReference type="InterPro" id="IPR014721">
    <property type="entry name" value="Ribsml_uS5_D2-typ_fold_subgr"/>
</dbReference>
<dbReference type="Gene3D" id="2.40.30.10">
    <property type="entry name" value="Translation factors"/>
    <property type="match status" value="1"/>
</dbReference>
<dbReference type="OrthoDB" id="364892at2759"/>
<reference evidence="12 13" key="1">
    <citation type="journal article" date="2018" name="Mol. Biol. Evol.">
        <title>Broad Genomic Sampling Reveals a Smut Pathogenic Ancestry of the Fungal Clade Ustilaginomycotina.</title>
        <authorList>
            <person name="Kijpornyongpan T."/>
            <person name="Mondo S.J."/>
            <person name="Barry K."/>
            <person name="Sandor L."/>
            <person name="Lee J."/>
            <person name="Lipzen A."/>
            <person name="Pangilinan J."/>
            <person name="LaButti K."/>
            <person name="Hainaut M."/>
            <person name="Henrissat B."/>
            <person name="Grigoriev I.V."/>
            <person name="Spatafora J.W."/>
            <person name="Aime M.C."/>
        </authorList>
    </citation>
    <scope>NUCLEOTIDE SEQUENCE [LARGE SCALE GENOMIC DNA]</scope>
    <source>
        <strain evidence="12 13">MCA 4198</strain>
    </source>
</reference>
<dbReference type="SUPFAM" id="SSF50447">
    <property type="entry name" value="Translation proteins"/>
    <property type="match status" value="1"/>
</dbReference>
<dbReference type="GO" id="GO:0005525">
    <property type="term" value="F:GTP binding"/>
    <property type="evidence" value="ECO:0007669"/>
    <property type="project" value="UniProtKB-KW"/>
</dbReference>
<comment type="subcellular location">
    <subcellularLocation>
        <location evidence="1">Cytoplasm</location>
    </subcellularLocation>
</comment>
<dbReference type="Pfam" id="PF00009">
    <property type="entry name" value="GTP_EFTU"/>
    <property type="match status" value="1"/>
</dbReference>
<dbReference type="InterPro" id="IPR056752">
    <property type="entry name" value="EFL1"/>
</dbReference>
<dbReference type="InParanoid" id="A0A316YYM7"/>
<feature type="region of interest" description="Disordered" evidence="10">
    <location>
        <begin position="773"/>
        <end position="799"/>
    </location>
</feature>
<keyword evidence="2" id="KW-0963">Cytoplasm</keyword>
<dbReference type="Gene3D" id="3.30.230.10">
    <property type="match status" value="1"/>
</dbReference>
<evidence type="ECO:0000256" key="4">
    <source>
        <dbReference type="ARBA" id="ARBA00022741"/>
    </source>
</evidence>
<dbReference type="STRING" id="215250.A0A316YYM7"/>
<feature type="region of interest" description="Disordered" evidence="10">
    <location>
        <begin position="867"/>
        <end position="888"/>
    </location>
</feature>
<dbReference type="InterPro" id="IPR000640">
    <property type="entry name" value="EFG_V-like"/>
</dbReference>
<dbReference type="FunFam" id="3.90.1430.10:FF:000002">
    <property type="entry name" value="Elongation factor like GTPase 1"/>
    <property type="match status" value="1"/>
</dbReference>
<name>A0A316YYM7_9BASI</name>
<dbReference type="GO" id="GO:0005829">
    <property type="term" value="C:cytosol"/>
    <property type="evidence" value="ECO:0007669"/>
    <property type="project" value="TreeGrafter"/>
</dbReference>
<evidence type="ECO:0000256" key="1">
    <source>
        <dbReference type="ARBA" id="ARBA00004496"/>
    </source>
</evidence>
<dbReference type="GeneID" id="37041432"/>
<comment type="catalytic activity">
    <reaction evidence="7">
        <text>GTP + H2O = GDP + phosphate + H(+)</text>
        <dbReference type="Rhea" id="RHEA:19669"/>
        <dbReference type="ChEBI" id="CHEBI:15377"/>
        <dbReference type="ChEBI" id="CHEBI:15378"/>
        <dbReference type="ChEBI" id="CHEBI:37565"/>
        <dbReference type="ChEBI" id="CHEBI:43474"/>
        <dbReference type="ChEBI" id="CHEBI:58189"/>
    </reaction>
</comment>
<evidence type="ECO:0000313" key="13">
    <source>
        <dbReference type="Proteomes" id="UP000245768"/>
    </source>
</evidence>
<evidence type="ECO:0000256" key="5">
    <source>
        <dbReference type="ARBA" id="ARBA00022801"/>
    </source>
</evidence>
<dbReference type="GO" id="GO:0043022">
    <property type="term" value="F:ribosome binding"/>
    <property type="evidence" value="ECO:0007669"/>
    <property type="project" value="TreeGrafter"/>
</dbReference>
<dbReference type="PANTHER" id="PTHR42908">
    <property type="entry name" value="TRANSLATION ELONGATION FACTOR-RELATED"/>
    <property type="match status" value="1"/>
</dbReference>
<dbReference type="SUPFAM" id="SSF54980">
    <property type="entry name" value="EF-G C-terminal domain-like"/>
    <property type="match status" value="2"/>
</dbReference>
<dbReference type="Gene3D" id="3.40.50.300">
    <property type="entry name" value="P-loop containing nucleotide triphosphate hydrolases"/>
    <property type="match status" value="1"/>
</dbReference>
<dbReference type="EMBL" id="KZ819634">
    <property type="protein sequence ID" value="PWN94359.1"/>
    <property type="molecule type" value="Genomic_DNA"/>
</dbReference>